<dbReference type="CDD" id="cd04280">
    <property type="entry name" value="ZnMc_astacin_like"/>
    <property type="match status" value="1"/>
</dbReference>
<feature type="active site" evidence="6">
    <location>
        <position position="141"/>
    </location>
</feature>
<protein>
    <recommendedName>
        <fullName evidence="7">Metalloendopeptidase</fullName>
        <ecNumber evidence="7">3.4.24.-</ecNumber>
    </recommendedName>
</protein>
<dbReference type="InterPro" id="IPR024079">
    <property type="entry name" value="MetalloPept_cat_dom_sf"/>
</dbReference>
<dbReference type="SMART" id="SM00235">
    <property type="entry name" value="ZnMc"/>
    <property type="match status" value="1"/>
</dbReference>
<evidence type="ECO:0000256" key="7">
    <source>
        <dbReference type="RuleBase" id="RU361183"/>
    </source>
</evidence>
<evidence type="ECO:0000256" key="5">
    <source>
        <dbReference type="ARBA" id="ARBA00023049"/>
    </source>
</evidence>
<feature type="binding site" evidence="6">
    <location>
        <position position="144"/>
    </location>
    <ligand>
        <name>Zn(2+)</name>
        <dbReference type="ChEBI" id="CHEBI:29105"/>
        <note>catalytic</note>
    </ligand>
</feature>
<dbReference type="eggNOG" id="KOG3714">
    <property type="taxonomic scope" value="Eukaryota"/>
</dbReference>
<dbReference type="Proteomes" id="UP000007798">
    <property type="component" value="Unassembled WGS sequence"/>
</dbReference>
<evidence type="ECO:0000256" key="4">
    <source>
        <dbReference type="ARBA" id="ARBA00022833"/>
    </source>
</evidence>
<dbReference type="Gene3D" id="3.40.390.10">
    <property type="entry name" value="Collagenase (Catalytic Domain)"/>
    <property type="match status" value="1"/>
</dbReference>
<sequence length="240" mass="27848">MIHLNWGCLLTLLHLVVANPVSDDMLLTQEQREYLEGSTKNPHAKNVMLWSQYYWKNSIFVYSFGEGLSTSDKKTIIQAMSSITRQTSCVRFRQTRNRQEPQVIIQRKDSGCWSYVGFLNRMEQPLNLGSGCMSIGTIQHELLHALAIVHMHNDPLRDKFVKILYENIQDDMINNFRIYDSKDVADLGYGYDYRSIMHYGSYDFSKNSKRTIIPLQNVQIGQRSGLSPKDILKLKHIYCT</sequence>
<organism evidence="9 10">
    <name type="scientific">Drosophila willistoni</name>
    <name type="common">Fruit fly</name>
    <dbReference type="NCBI Taxonomy" id="7260"/>
    <lineage>
        <taxon>Eukaryota</taxon>
        <taxon>Metazoa</taxon>
        <taxon>Ecdysozoa</taxon>
        <taxon>Arthropoda</taxon>
        <taxon>Hexapoda</taxon>
        <taxon>Insecta</taxon>
        <taxon>Pterygota</taxon>
        <taxon>Neoptera</taxon>
        <taxon>Endopterygota</taxon>
        <taxon>Diptera</taxon>
        <taxon>Brachycera</taxon>
        <taxon>Muscomorpha</taxon>
        <taxon>Ephydroidea</taxon>
        <taxon>Drosophilidae</taxon>
        <taxon>Drosophila</taxon>
        <taxon>Sophophora</taxon>
    </lineage>
</organism>
<dbReference type="HOGENOM" id="CLU_017286_2_3_1"/>
<dbReference type="MEROPS" id="M12.A11"/>
<dbReference type="PRINTS" id="PR00480">
    <property type="entry name" value="ASTACIN"/>
</dbReference>
<reference evidence="9 10" key="1">
    <citation type="journal article" date="2007" name="Nature">
        <title>Evolution of genes and genomes on the Drosophila phylogeny.</title>
        <authorList>
            <consortium name="Drosophila 12 Genomes Consortium"/>
            <person name="Clark A.G."/>
            <person name="Eisen M.B."/>
            <person name="Smith D.R."/>
            <person name="Bergman C.M."/>
            <person name="Oliver B."/>
            <person name="Markow T.A."/>
            <person name="Kaufman T.C."/>
            <person name="Kellis M."/>
            <person name="Gelbart W."/>
            <person name="Iyer V.N."/>
            <person name="Pollard D.A."/>
            <person name="Sackton T.B."/>
            <person name="Larracuente A.M."/>
            <person name="Singh N.D."/>
            <person name="Abad J.P."/>
            <person name="Abt D.N."/>
            <person name="Adryan B."/>
            <person name="Aguade M."/>
            <person name="Akashi H."/>
            <person name="Anderson W.W."/>
            <person name="Aquadro C.F."/>
            <person name="Ardell D.H."/>
            <person name="Arguello R."/>
            <person name="Artieri C.G."/>
            <person name="Barbash D.A."/>
            <person name="Barker D."/>
            <person name="Barsanti P."/>
            <person name="Batterham P."/>
            <person name="Batzoglou S."/>
            <person name="Begun D."/>
            <person name="Bhutkar A."/>
            <person name="Blanco E."/>
            <person name="Bosak S.A."/>
            <person name="Bradley R.K."/>
            <person name="Brand A.D."/>
            <person name="Brent M.R."/>
            <person name="Brooks A.N."/>
            <person name="Brown R.H."/>
            <person name="Butlin R.K."/>
            <person name="Caggese C."/>
            <person name="Calvi B.R."/>
            <person name="Bernardo de Carvalho A."/>
            <person name="Caspi A."/>
            <person name="Castrezana S."/>
            <person name="Celniker S.E."/>
            <person name="Chang J.L."/>
            <person name="Chapple C."/>
            <person name="Chatterji S."/>
            <person name="Chinwalla A."/>
            <person name="Civetta A."/>
            <person name="Clifton S.W."/>
            <person name="Comeron J.M."/>
            <person name="Costello J.C."/>
            <person name="Coyne J.A."/>
            <person name="Daub J."/>
            <person name="David R.G."/>
            <person name="Delcher A.L."/>
            <person name="Delehaunty K."/>
            <person name="Do C.B."/>
            <person name="Ebling H."/>
            <person name="Edwards K."/>
            <person name="Eickbush T."/>
            <person name="Evans J.D."/>
            <person name="Filipski A."/>
            <person name="Findeiss S."/>
            <person name="Freyhult E."/>
            <person name="Fulton L."/>
            <person name="Fulton R."/>
            <person name="Garcia A.C."/>
            <person name="Gardiner A."/>
            <person name="Garfield D.A."/>
            <person name="Garvin B.E."/>
            <person name="Gibson G."/>
            <person name="Gilbert D."/>
            <person name="Gnerre S."/>
            <person name="Godfrey J."/>
            <person name="Good R."/>
            <person name="Gotea V."/>
            <person name="Gravely B."/>
            <person name="Greenberg A.J."/>
            <person name="Griffiths-Jones S."/>
            <person name="Gross S."/>
            <person name="Guigo R."/>
            <person name="Gustafson E.A."/>
            <person name="Haerty W."/>
            <person name="Hahn M.W."/>
            <person name="Halligan D.L."/>
            <person name="Halpern A.L."/>
            <person name="Halter G.M."/>
            <person name="Han M.V."/>
            <person name="Heger A."/>
            <person name="Hillier L."/>
            <person name="Hinrichs A.S."/>
            <person name="Holmes I."/>
            <person name="Hoskins R.A."/>
            <person name="Hubisz M.J."/>
            <person name="Hultmark D."/>
            <person name="Huntley M.A."/>
            <person name="Jaffe D.B."/>
            <person name="Jagadeeshan S."/>
            <person name="Jeck W.R."/>
            <person name="Johnson J."/>
            <person name="Jones C.D."/>
            <person name="Jordan W.C."/>
            <person name="Karpen G.H."/>
            <person name="Kataoka E."/>
            <person name="Keightley P.D."/>
            <person name="Kheradpour P."/>
            <person name="Kirkness E.F."/>
            <person name="Koerich L.B."/>
            <person name="Kristiansen K."/>
            <person name="Kudrna D."/>
            <person name="Kulathinal R.J."/>
            <person name="Kumar S."/>
            <person name="Kwok R."/>
            <person name="Lander E."/>
            <person name="Langley C.H."/>
            <person name="Lapoint R."/>
            <person name="Lazzaro B.P."/>
            <person name="Lee S.J."/>
            <person name="Levesque L."/>
            <person name="Li R."/>
            <person name="Lin C.F."/>
            <person name="Lin M.F."/>
            <person name="Lindblad-Toh K."/>
            <person name="Llopart A."/>
            <person name="Long M."/>
            <person name="Low L."/>
            <person name="Lozovsky E."/>
            <person name="Lu J."/>
            <person name="Luo M."/>
            <person name="Machado C.A."/>
            <person name="Makalowski W."/>
            <person name="Marzo M."/>
            <person name="Matsuda M."/>
            <person name="Matzkin L."/>
            <person name="McAllister B."/>
            <person name="McBride C.S."/>
            <person name="McKernan B."/>
            <person name="McKernan K."/>
            <person name="Mendez-Lago M."/>
            <person name="Minx P."/>
            <person name="Mollenhauer M.U."/>
            <person name="Montooth K."/>
            <person name="Mount S.M."/>
            <person name="Mu X."/>
            <person name="Myers E."/>
            <person name="Negre B."/>
            <person name="Newfeld S."/>
            <person name="Nielsen R."/>
            <person name="Noor M.A."/>
            <person name="O'Grady P."/>
            <person name="Pachter L."/>
            <person name="Papaceit M."/>
            <person name="Parisi M.J."/>
            <person name="Parisi M."/>
            <person name="Parts L."/>
            <person name="Pedersen J.S."/>
            <person name="Pesole G."/>
            <person name="Phillippy A.M."/>
            <person name="Ponting C.P."/>
            <person name="Pop M."/>
            <person name="Porcelli D."/>
            <person name="Powell J.R."/>
            <person name="Prohaska S."/>
            <person name="Pruitt K."/>
            <person name="Puig M."/>
            <person name="Quesneville H."/>
            <person name="Ram K.R."/>
            <person name="Rand D."/>
            <person name="Rasmussen M.D."/>
            <person name="Reed L.K."/>
            <person name="Reenan R."/>
            <person name="Reily A."/>
            <person name="Remington K.A."/>
            <person name="Rieger T.T."/>
            <person name="Ritchie M.G."/>
            <person name="Robin C."/>
            <person name="Rogers Y.H."/>
            <person name="Rohde C."/>
            <person name="Rozas J."/>
            <person name="Rubenfield M.J."/>
            <person name="Ruiz A."/>
            <person name="Russo S."/>
            <person name="Salzberg S.L."/>
            <person name="Sanchez-Gracia A."/>
            <person name="Saranga D.J."/>
            <person name="Sato H."/>
            <person name="Schaeffer S.W."/>
            <person name="Schatz M.C."/>
            <person name="Schlenke T."/>
            <person name="Schwartz R."/>
            <person name="Segarra C."/>
            <person name="Singh R.S."/>
            <person name="Sirot L."/>
            <person name="Sirota M."/>
            <person name="Sisneros N.B."/>
            <person name="Smith C.D."/>
            <person name="Smith T.F."/>
            <person name="Spieth J."/>
            <person name="Stage D.E."/>
            <person name="Stark A."/>
            <person name="Stephan W."/>
            <person name="Strausberg R.L."/>
            <person name="Strempel S."/>
            <person name="Sturgill D."/>
            <person name="Sutton G."/>
            <person name="Sutton G.G."/>
            <person name="Tao W."/>
            <person name="Teichmann S."/>
            <person name="Tobari Y.N."/>
            <person name="Tomimura Y."/>
            <person name="Tsolas J.M."/>
            <person name="Valente V.L."/>
            <person name="Venter E."/>
            <person name="Venter J.C."/>
            <person name="Vicario S."/>
            <person name="Vieira F.G."/>
            <person name="Vilella A.J."/>
            <person name="Villasante A."/>
            <person name="Walenz B."/>
            <person name="Wang J."/>
            <person name="Wasserman M."/>
            <person name="Watts T."/>
            <person name="Wilson D."/>
            <person name="Wilson R.K."/>
            <person name="Wing R.A."/>
            <person name="Wolfner M.F."/>
            <person name="Wong A."/>
            <person name="Wong G.K."/>
            <person name="Wu C.I."/>
            <person name="Wu G."/>
            <person name="Yamamoto D."/>
            <person name="Yang H.P."/>
            <person name="Yang S.P."/>
            <person name="Yorke J.A."/>
            <person name="Yoshida K."/>
            <person name="Zdobnov E."/>
            <person name="Zhang P."/>
            <person name="Zhang Y."/>
            <person name="Zimin A.V."/>
            <person name="Baldwin J."/>
            <person name="Abdouelleil A."/>
            <person name="Abdulkadir J."/>
            <person name="Abebe A."/>
            <person name="Abera B."/>
            <person name="Abreu J."/>
            <person name="Acer S.C."/>
            <person name="Aftuck L."/>
            <person name="Alexander A."/>
            <person name="An P."/>
            <person name="Anderson E."/>
            <person name="Anderson S."/>
            <person name="Arachi H."/>
            <person name="Azer M."/>
            <person name="Bachantsang P."/>
            <person name="Barry A."/>
            <person name="Bayul T."/>
            <person name="Berlin A."/>
            <person name="Bessette D."/>
            <person name="Bloom T."/>
            <person name="Blye J."/>
            <person name="Boguslavskiy L."/>
            <person name="Bonnet C."/>
            <person name="Boukhgalter B."/>
            <person name="Bourzgui I."/>
            <person name="Brown A."/>
            <person name="Cahill P."/>
            <person name="Channer S."/>
            <person name="Cheshatsang Y."/>
            <person name="Chuda L."/>
            <person name="Citroen M."/>
            <person name="Collymore A."/>
            <person name="Cooke P."/>
            <person name="Costello M."/>
            <person name="D'Aco K."/>
            <person name="Daza R."/>
            <person name="De Haan G."/>
            <person name="DeGray S."/>
            <person name="DeMaso C."/>
            <person name="Dhargay N."/>
            <person name="Dooley K."/>
            <person name="Dooley E."/>
            <person name="Doricent M."/>
            <person name="Dorje P."/>
            <person name="Dorjee K."/>
            <person name="Dupes A."/>
            <person name="Elong R."/>
            <person name="Falk J."/>
            <person name="Farina A."/>
            <person name="Faro S."/>
            <person name="Ferguson D."/>
            <person name="Fisher S."/>
            <person name="Foley C.D."/>
            <person name="Franke A."/>
            <person name="Friedrich D."/>
            <person name="Gadbois L."/>
            <person name="Gearin G."/>
            <person name="Gearin C.R."/>
            <person name="Giannoukos G."/>
            <person name="Goode T."/>
            <person name="Graham J."/>
            <person name="Grandbois E."/>
            <person name="Grewal S."/>
            <person name="Gyaltsen K."/>
            <person name="Hafez N."/>
            <person name="Hagos B."/>
            <person name="Hall J."/>
            <person name="Henson C."/>
            <person name="Hollinger A."/>
            <person name="Honan T."/>
            <person name="Huard M.D."/>
            <person name="Hughes L."/>
            <person name="Hurhula B."/>
            <person name="Husby M.E."/>
            <person name="Kamat A."/>
            <person name="Kanga B."/>
            <person name="Kashin S."/>
            <person name="Khazanovich D."/>
            <person name="Kisner P."/>
            <person name="Lance K."/>
            <person name="Lara M."/>
            <person name="Lee W."/>
            <person name="Lennon N."/>
            <person name="Letendre F."/>
            <person name="LeVine R."/>
            <person name="Lipovsky A."/>
            <person name="Liu X."/>
            <person name="Liu J."/>
            <person name="Liu S."/>
            <person name="Lokyitsang T."/>
            <person name="Lokyitsang Y."/>
            <person name="Lubonja R."/>
            <person name="Lui A."/>
            <person name="MacDonald P."/>
            <person name="Magnisalis V."/>
            <person name="Maru K."/>
            <person name="Matthews C."/>
            <person name="McCusker W."/>
            <person name="McDonough S."/>
            <person name="Mehta T."/>
            <person name="Meldrim J."/>
            <person name="Meneus L."/>
            <person name="Mihai O."/>
            <person name="Mihalev A."/>
            <person name="Mihova T."/>
            <person name="Mittelman R."/>
            <person name="Mlenga V."/>
            <person name="Montmayeur A."/>
            <person name="Mulrain L."/>
            <person name="Navidi A."/>
            <person name="Naylor J."/>
            <person name="Negash T."/>
            <person name="Nguyen T."/>
            <person name="Nguyen N."/>
            <person name="Nicol R."/>
            <person name="Norbu C."/>
            <person name="Norbu N."/>
            <person name="Novod N."/>
            <person name="O'Neill B."/>
            <person name="Osman S."/>
            <person name="Markiewicz E."/>
            <person name="Oyono O.L."/>
            <person name="Patti C."/>
            <person name="Phunkhang P."/>
            <person name="Pierre F."/>
            <person name="Priest M."/>
            <person name="Raghuraman S."/>
            <person name="Rege F."/>
            <person name="Reyes R."/>
            <person name="Rise C."/>
            <person name="Rogov P."/>
            <person name="Ross K."/>
            <person name="Ryan E."/>
            <person name="Settipalli S."/>
            <person name="Shea T."/>
            <person name="Sherpa N."/>
            <person name="Shi L."/>
            <person name="Shih D."/>
            <person name="Sparrow T."/>
            <person name="Spaulding J."/>
            <person name="Stalker J."/>
            <person name="Stange-Thomann N."/>
            <person name="Stavropoulos S."/>
            <person name="Stone C."/>
            <person name="Strader C."/>
            <person name="Tesfaye S."/>
            <person name="Thomson T."/>
            <person name="Thoulutsang Y."/>
            <person name="Thoulutsang D."/>
            <person name="Topham K."/>
            <person name="Topping I."/>
            <person name="Tsamla T."/>
            <person name="Vassiliev H."/>
            <person name="Vo A."/>
            <person name="Wangchuk T."/>
            <person name="Wangdi T."/>
            <person name="Weiand M."/>
            <person name="Wilkinson J."/>
            <person name="Wilson A."/>
            <person name="Yadav S."/>
            <person name="Young G."/>
            <person name="Yu Q."/>
            <person name="Zembek L."/>
            <person name="Zhong D."/>
            <person name="Zimmer A."/>
            <person name="Zwirko Z."/>
            <person name="Jaffe D.B."/>
            <person name="Alvarez P."/>
            <person name="Brockman W."/>
            <person name="Butler J."/>
            <person name="Chin C."/>
            <person name="Gnerre S."/>
            <person name="Grabherr M."/>
            <person name="Kleber M."/>
            <person name="Mauceli E."/>
            <person name="MacCallum I."/>
        </authorList>
    </citation>
    <scope>NUCLEOTIDE SEQUENCE [LARGE SCALE GENOMIC DNA]</scope>
    <source>
        <strain evidence="10">Tucson 14030-0811.24</strain>
    </source>
</reference>
<evidence type="ECO:0000256" key="1">
    <source>
        <dbReference type="ARBA" id="ARBA00022670"/>
    </source>
</evidence>
<dbReference type="InterPro" id="IPR034035">
    <property type="entry name" value="Astacin-like_dom"/>
</dbReference>
<dbReference type="GO" id="GO:0006508">
    <property type="term" value="P:proteolysis"/>
    <property type="evidence" value="ECO:0007669"/>
    <property type="project" value="UniProtKB-KW"/>
</dbReference>
<evidence type="ECO:0000313" key="9">
    <source>
        <dbReference type="EMBL" id="EDW77336.2"/>
    </source>
</evidence>
<name>B4MYZ7_DROWI</name>
<dbReference type="InParanoid" id="B4MYZ7"/>
<dbReference type="SMR" id="B4MYZ7"/>
<evidence type="ECO:0000259" key="8">
    <source>
        <dbReference type="PROSITE" id="PS51864"/>
    </source>
</evidence>
<dbReference type="InterPro" id="IPR001506">
    <property type="entry name" value="Peptidase_M12A"/>
</dbReference>
<keyword evidence="7" id="KW-0732">Signal</keyword>
<keyword evidence="3 6" id="KW-0378">Hydrolase</keyword>
<accession>B4MYZ7</accession>
<dbReference type="PANTHER" id="PTHR10127">
    <property type="entry name" value="DISCOIDIN, CUB, EGF, LAMININ , AND ZINC METALLOPROTEASE DOMAIN CONTAINING"/>
    <property type="match status" value="1"/>
</dbReference>
<feature type="signal peptide" evidence="7">
    <location>
        <begin position="1"/>
        <end position="18"/>
    </location>
</feature>
<feature type="domain" description="Peptidase M12A" evidence="8">
    <location>
        <begin position="46"/>
        <end position="240"/>
    </location>
</feature>
<dbReference type="KEGG" id="dwi:6643647"/>
<proteinExistence type="predicted"/>
<dbReference type="PROSITE" id="PS51864">
    <property type="entry name" value="ASTACIN"/>
    <property type="match status" value="1"/>
</dbReference>
<dbReference type="OrthoDB" id="291007at2759"/>
<evidence type="ECO:0000256" key="6">
    <source>
        <dbReference type="PROSITE-ProRule" id="PRU01211"/>
    </source>
</evidence>
<dbReference type="EC" id="3.4.24.-" evidence="7"/>
<dbReference type="AlphaFoldDB" id="B4MYZ7"/>
<feature type="chain" id="PRO_5005968011" description="Metalloendopeptidase" evidence="7">
    <location>
        <begin position="19"/>
        <end position="240"/>
    </location>
</feature>
<keyword evidence="5 6" id="KW-0482">Metalloprotease</keyword>
<gene>
    <name evidence="9" type="primary">Dwil\GK18141</name>
    <name evidence="9" type="ORF">Dwil_GK18141</name>
</gene>
<keyword evidence="4 6" id="KW-0862">Zinc</keyword>
<feature type="binding site" evidence="6">
    <location>
        <position position="150"/>
    </location>
    <ligand>
        <name>Zn(2+)</name>
        <dbReference type="ChEBI" id="CHEBI:29105"/>
        <note>catalytic</note>
    </ligand>
</feature>
<dbReference type="EMBL" id="CH963913">
    <property type="protein sequence ID" value="EDW77336.2"/>
    <property type="molecule type" value="Genomic_DNA"/>
</dbReference>
<dbReference type="SUPFAM" id="SSF55486">
    <property type="entry name" value="Metalloproteases ('zincins'), catalytic domain"/>
    <property type="match status" value="1"/>
</dbReference>
<keyword evidence="1 6" id="KW-0645">Protease</keyword>
<dbReference type="Pfam" id="PF01400">
    <property type="entry name" value="Astacin"/>
    <property type="match status" value="1"/>
</dbReference>
<dbReference type="InterPro" id="IPR006026">
    <property type="entry name" value="Peptidase_Metallo"/>
</dbReference>
<dbReference type="GO" id="GO:0004222">
    <property type="term" value="F:metalloendopeptidase activity"/>
    <property type="evidence" value="ECO:0007669"/>
    <property type="project" value="UniProtKB-UniRule"/>
</dbReference>
<dbReference type="PANTHER" id="PTHR10127:SF780">
    <property type="entry name" value="METALLOENDOPEPTIDASE"/>
    <property type="match status" value="1"/>
</dbReference>
<keyword evidence="2 6" id="KW-0479">Metal-binding</keyword>
<evidence type="ECO:0000313" key="10">
    <source>
        <dbReference type="Proteomes" id="UP000007798"/>
    </source>
</evidence>
<comment type="cofactor">
    <cofactor evidence="6 7">
        <name>Zn(2+)</name>
        <dbReference type="ChEBI" id="CHEBI:29105"/>
    </cofactor>
    <text evidence="6 7">Binds 1 zinc ion per subunit.</text>
</comment>
<feature type="binding site" evidence="6">
    <location>
        <position position="140"/>
    </location>
    <ligand>
        <name>Zn(2+)</name>
        <dbReference type="ChEBI" id="CHEBI:29105"/>
        <note>catalytic</note>
    </ligand>
</feature>
<evidence type="ECO:0000256" key="3">
    <source>
        <dbReference type="ARBA" id="ARBA00022801"/>
    </source>
</evidence>
<keyword evidence="10" id="KW-1185">Reference proteome</keyword>
<comment type="caution">
    <text evidence="6">Lacks conserved residue(s) required for the propagation of feature annotation.</text>
</comment>
<dbReference type="GO" id="GO:0008270">
    <property type="term" value="F:zinc ion binding"/>
    <property type="evidence" value="ECO:0007669"/>
    <property type="project" value="UniProtKB-UniRule"/>
</dbReference>
<evidence type="ECO:0000256" key="2">
    <source>
        <dbReference type="ARBA" id="ARBA00022723"/>
    </source>
</evidence>